<dbReference type="EMBL" id="UYRU01058392">
    <property type="protein sequence ID" value="VDN14148.1"/>
    <property type="molecule type" value="Genomic_DNA"/>
</dbReference>
<dbReference type="InterPro" id="IPR001401">
    <property type="entry name" value="Dynamin_GTPase"/>
</dbReference>
<dbReference type="InterPro" id="IPR030381">
    <property type="entry name" value="G_DYNAMIN_dom"/>
</dbReference>
<dbReference type="GO" id="GO:0016020">
    <property type="term" value="C:membrane"/>
    <property type="evidence" value="ECO:0007669"/>
    <property type="project" value="TreeGrafter"/>
</dbReference>
<dbReference type="PANTHER" id="PTHR11566:SF21">
    <property type="entry name" value="DYNAMIN RELATED PROTEIN 1, ISOFORM A"/>
    <property type="match status" value="1"/>
</dbReference>
<dbReference type="GO" id="GO:0003924">
    <property type="term" value="F:GTPase activity"/>
    <property type="evidence" value="ECO:0007669"/>
    <property type="project" value="InterPro"/>
</dbReference>
<dbReference type="OrthoDB" id="5061070at2759"/>
<feature type="domain" description="Dynamin-type G" evidence="1">
    <location>
        <begin position="1"/>
        <end position="150"/>
    </location>
</feature>
<dbReference type="PANTHER" id="PTHR11566">
    <property type="entry name" value="DYNAMIN"/>
    <property type="match status" value="1"/>
</dbReference>
<dbReference type="AlphaFoldDB" id="A0A3P7LVM0"/>
<evidence type="ECO:0000313" key="3">
    <source>
        <dbReference type="Proteomes" id="UP000281553"/>
    </source>
</evidence>
<dbReference type="GO" id="GO:0005525">
    <property type="term" value="F:GTP binding"/>
    <property type="evidence" value="ECO:0007669"/>
    <property type="project" value="InterPro"/>
</dbReference>
<name>A0A3P7LVM0_DIBLA</name>
<dbReference type="GO" id="GO:0006897">
    <property type="term" value="P:endocytosis"/>
    <property type="evidence" value="ECO:0007669"/>
    <property type="project" value="TreeGrafter"/>
</dbReference>
<organism evidence="2 3">
    <name type="scientific">Dibothriocephalus latus</name>
    <name type="common">Fish tapeworm</name>
    <name type="synonym">Diphyllobothrium latum</name>
    <dbReference type="NCBI Taxonomy" id="60516"/>
    <lineage>
        <taxon>Eukaryota</taxon>
        <taxon>Metazoa</taxon>
        <taxon>Spiralia</taxon>
        <taxon>Lophotrochozoa</taxon>
        <taxon>Platyhelminthes</taxon>
        <taxon>Cestoda</taxon>
        <taxon>Eucestoda</taxon>
        <taxon>Diphyllobothriidea</taxon>
        <taxon>Diphyllobothriidae</taxon>
        <taxon>Dibothriocephalus</taxon>
    </lineage>
</organism>
<dbReference type="PROSITE" id="PS51718">
    <property type="entry name" value="G_DYNAMIN_2"/>
    <property type="match status" value="1"/>
</dbReference>
<dbReference type="GO" id="GO:0005874">
    <property type="term" value="C:microtubule"/>
    <property type="evidence" value="ECO:0007669"/>
    <property type="project" value="TreeGrafter"/>
</dbReference>
<accession>A0A3P7LVM0</accession>
<keyword evidence="3" id="KW-1185">Reference proteome</keyword>
<dbReference type="InterPro" id="IPR022812">
    <property type="entry name" value="Dynamin"/>
</dbReference>
<dbReference type="GO" id="GO:0048312">
    <property type="term" value="P:intracellular distribution of mitochondria"/>
    <property type="evidence" value="ECO:0007669"/>
    <property type="project" value="TreeGrafter"/>
</dbReference>
<dbReference type="PRINTS" id="PR00195">
    <property type="entry name" value="DYNAMIN"/>
</dbReference>
<dbReference type="GO" id="GO:0016559">
    <property type="term" value="P:peroxisome fission"/>
    <property type="evidence" value="ECO:0007669"/>
    <property type="project" value="TreeGrafter"/>
</dbReference>
<reference evidence="2 3" key="1">
    <citation type="submission" date="2018-11" db="EMBL/GenBank/DDBJ databases">
        <authorList>
            <consortium name="Pathogen Informatics"/>
        </authorList>
    </citation>
    <scope>NUCLEOTIDE SEQUENCE [LARGE SCALE GENOMIC DNA]</scope>
</reference>
<dbReference type="SUPFAM" id="SSF52540">
    <property type="entry name" value="P-loop containing nucleoside triphosphate hydrolases"/>
    <property type="match status" value="1"/>
</dbReference>
<protein>
    <recommendedName>
        <fullName evidence="1">Dynamin-type G domain-containing protein</fullName>
    </recommendedName>
</protein>
<dbReference type="Proteomes" id="UP000281553">
    <property type="component" value="Unassembled WGS sequence"/>
</dbReference>
<dbReference type="CDD" id="cd08771">
    <property type="entry name" value="DLP_1"/>
    <property type="match status" value="1"/>
</dbReference>
<proteinExistence type="predicted"/>
<dbReference type="SMART" id="SM00053">
    <property type="entry name" value="DYNc"/>
    <property type="match status" value="1"/>
</dbReference>
<sequence length="150" mass="16673">MQLVYAGEDDNRMRGEEGDGVAKEWAKFLHKKNEIFTDFTKVREEIDRETNRLAGTGKMVSSEAIHLRIYSPRVLNLTLVDLPGITKVPVGDQPEDIESQINSLCLQYVSNPNCIILAVTPANIDMATSESLKLAKQVDPEGIFFTSACT</sequence>
<dbReference type="InterPro" id="IPR027417">
    <property type="entry name" value="P-loop_NTPase"/>
</dbReference>
<dbReference type="GO" id="GO:0008017">
    <property type="term" value="F:microtubule binding"/>
    <property type="evidence" value="ECO:0007669"/>
    <property type="project" value="TreeGrafter"/>
</dbReference>
<dbReference type="Gene3D" id="3.40.50.300">
    <property type="entry name" value="P-loop containing nucleotide triphosphate hydrolases"/>
    <property type="match status" value="1"/>
</dbReference>
<evidence type="ECO:0000313" key="2">
    <source>
        <dbReference type="EMBL" id="VDN14148.1"/>
    </source>
</evidence>
<dbReference type="GO" id="GO:0005739">
    <property type="term" value="C:mitochondrion"/>
    <property type="evidence" value="ECO:0007669"/>
    <property type="project" value="TreeGrafter"/>
</dbReference>
<evidence type="ECO:0000259" key="1">
    <source>
        <dbReference type="PROSITE" id="PS51718"/>
    </source>
</evidence>
<dbReference type="GO" id="GO:0000266">
    <property type="term" value="P:mitochondrial fission"/>
    <property type="evidence" value="ECO:0007669"/>
    <property type="project" value="TreeGrafter"/>
</dbReference>
<dbReference type="InterPro" id="IPR045063">
    <property type="entry name" value="Dynamin_N"/>
</dbReference>
<dbReference type="Pfam" id="PF00350">
    <property type="entry name" value="Dynamin_N"/>
    <property type="match status" value="1"/>
</dbReference>
<gene>
    <name evidence="2" type="ORF">DILT_LOCUS9979</name>
</gene>